<protein>
    <submittedName>
        <fullName evidence="2">Uncharacterized protein</fullName>
    </submittedName>
</protein>
<sequence length="104" mass="10073">MLRPASDPAANQHSVSPLGLRADTRLQAPLPLELAAPAATVAGLATTAGRAATTGGDDCGSGGDDCGPGGHAGRPGGDGRGTGGDVAVRRHARGIKGAQLWKGA</sequence>
<proteinExistence type="predicted"/>
<feature type="region of interest" description="Disordered" evidence="1">
    <location>
        <begin position="1"/>
        <end position="20"/>
    </location>
</feature>
<comment type="caution">
    <text evidence="2">The sequence shown here is derived from an EMBL/GenBank/DDBJ whole genome shotgun (WGS) entry which is preliminary data.</text>
</comment>
<dbReference type="EMBL" id="BLPF01000005">
    <property type="protein sequence ID" value="GFJ86199.1"/>
    <property type="molecule type" value="Genomic_DNA"/>
</dbReference>
<dbReference type="AlphaFoldDB" id="A0A6V8KV84"/>
<evidence type="ECO:0000256" key="1">
    <source>
        <dbReference type="SAM" id="MobiDB-lite"/>
    </source>
</evidence>
<dbReference type="Proteomes" id="UP000482800">
    <property type="component" value="Unassembled WGS sequence"/>
</dbReference>
<feature type="region of interest" description="Disordered" evidence="1">
    <location>
        <begin position="50"/>
        <end position="104"/>
    </location>
</feature>
<feature type="compositionally biased region" description="Gly residues" evidence="1">
    <location>
        <begin position="57"/>
        <end position="84"/>
    </location>
</feature>
<accession>A0A6V8KV84</accession>
<gene>
    <name evidence="2" type="ORF">Phou_103790</name>
</gene>
<evidence type="ECO:0000313" key="2">
    <source>
        <dbReference type="EMBL" id="GFJ86199.1"/>
    </source>
</evidence>
<organism evidence="2 3">
    <name type="scientific">Phytohabitans houttuyneae</name>
    <dbReference type="NCBI Taxonomy" id="1076126"/>
    <lineage>
        <taxon>Bacteria</taxon>
        <taxon>Bacillati</taxon>
        <taxon>Actinomycetota</taxon>
        <taxon>Actinomycetes</taxon>
        <taxon>Micromonosporales</taxon>
        <taxon>Micromonosporaceae</taxon>
    </lineage>
</organism>
<reference evidence="2 3" key="1">
    <citation type="submission" date="2020-03" db="EMBL/GenBank/DDBJ databases">
        <title>Whole genome shotgun sequence of Phytohabitans houttuyneae NBRC 108639.</title>
        <authorList>
            <person name="Komaki H."/>
            <person name="Tamura T."/>
        </authorList>
    </citation>
    <scope>NUCLEOTIDE SEQUENCE [LARGE SCALE GENOMIC DNA]</scope>
    <source>
        <strain evidence="2 3">NBRC 108639</strain>
    </source>
</reference>
<keyword evidence="3" id="KW-1185">Reference proteome</keyword>
<evidence type="ECO:0000313" key="3">
    <source>
        <dbReference type="Proteomes" id="UP000482800"/>
    </source>
</evidence>
<reference evidence="2 3" key="2">
    <citation type="submission" date="2020-03" db="EMBL/GenBank/DDBJ databases">
        <authorList>
            <person name="Ichikawa N."/>
            <person name="Kimura A."/>
            <person name="Kitahashi Y."/>
            <person name="Uohara A."/>
        </authorList>
    </citation>
    <scope>NUCLEOTIDE SEQUENCE [LARGE SCALE GENOMIC DNA]</scope>
    <source>
        <strain evidence="2 3">NBRC 108639</strain>
    </source>
</reference>
<name>A0A6V8KV84_9ACTN</name>